<dbReference type="WBParaSite" id="scaffold6945_cov182.g11487">
    <property type="protein sequence ID" value="scaffold6945_cov182.g11487"/>
    <property type="gene ID" value="scaffold6945_cov182.g11487"/>
</dbReference>
<evidence type="ECO:0000313" key="2">
    <source>
        <dbReference type="WBParaSite" id="scaffold6945_cov182.g11487"/>
    </source>
</evidence>
<protein>
    <submittedName>
        <fullName evidence="2">Uncharacterized protein</fullName>
    </submittedName>
</protein>
<dbReference type="Proteomes" id="UP000887561">
    <property type="component" value="Unplaced"/>
</dbReference>
<reference evidence="2" key="1">
    <citation type="submission" date="2022-11" db="UniProtKB">
        <authorList>
            <consortium name="WormBaseParasite"/>
        </authorList>
    </citation>
    <scope>IDENTIFICATION</scope>
</reference>
<accession>A0A915N0Q2</accession>
<organism evidence="1 2">
    <name type="scientific">Meloidogyne javanica</name>
    <name type="common">Root-knot nematode worm</name>
    <dbReference type="NCBI Taxonomy" id="6303"/>
    <lineage>
        <taxon>Eukaryota</taxon>
        <taxon>Metazoa</taxon>
        <taxon>Ecdysozoa</taxon>
        <taxon>Nematoda</taxon>
        <taxon>Chromadorea</taxon>
        <taxon>Rhabditida</taxon>
        <taxon>Tylenchina</taxon>
        <taxon>Tylenchomorpha</taxon>
        <taxon>Tylenchoidea</taxon>
        <taxon>Meloidogynidae</taxon>
        <taxon>Meloidogyninae</taxon>
        <taxon>Meloidogyne</taxon>
        <taxon>Meloidogyne incognita group</taxon>
    </lineage>
</organism>
<sequence length="263" mass="31353">MLLKLNYFIKQIYETRDKGRDVKRDILDEEWPLNYETQQQSLESNQLSNEDQIKEDKLIVELIDGLDKNDQINSKDEDIEDFREFIYYRHSWVISNLINPEFEEKIKDLDTKGYELLEDIKNMSIDDKYLTTEDSGYYNKYNSIEFECPEGQQYENLTNNEPAPIGYELIPTKETIDIYINFLSQNNHQNEASTSSTFQPLDVYKINFTAVISIFTNLIAKILTEDLKEFKDENKRWEMYRDWNKVGNIPQKTIDDMENNGYM</sequence>
<proteinExistence type="predicted"/>
<keyword evidence="1" id="KW-1185">Reference proteome</keyword>
<name>A0A915N0Q2_MELJA</name>
<dbReference type="AlphaFoldDB" id="A0A915N0Q2"/>
<evidence type="ECO:0000313" key="1">
    <source>
        <dbReference type="Proteomes" id="UP000887561"/>
    </source>
</evidence>